<feature type="region of interest" description="Disordered" evidence="1">
    <location>
        <begin position="52"/>
        <end position="74"/>
    </location>
</feature>
<evidence type="ECO:0000256" key="1">
    <source>
        <dbReference type="SAM" id="MobiDB-lite"/>
    </source>
</evidence>
<name>A0A368K0S6_9HYPH</name>
<keyword evidence="2" id="KW-0418">Kinase</keyword>
<keyword evidence="2" id="KW-0808">Transferase</keyword>
<dbReference type="Proteomes" id="UP000253420">
    <property type="component" value="Unassembled WGS sequence"/>
</dbReference>
<dbReference type="SUPFAM" id="SSF55874">
    <property type="entry name" value="ATPase domain of HSP90 chaperone/DNA topoisomerase II/histidine kinase"/>
    <property type="match status" value="1"/>
</dbReference>
<evidence type="ECO:0000313" key="2">
    <source>
        <dbReference type="EMBL" id="RCS22053.1"/>
    </source>
</evidence>
<accession>A0A368K0S6</accession>
<dbReference type="RefSeq" id="WP_114442306.1">
    <property type="nucleotide sequence ID" value="NZ_QOZG01000010.1"/>
</dbReference>
<proteinExistence type="predicted"/>
<organism evidence="2 3">
    <name type="scientific">Phyllobacterium salinisoli</name>
    <dbReference type="NCBI Taxonomy" id="1899321"/>
    <lineage>
        <taxon>Bacteria</taxon>
        <taxon>Pseudomonadati</taxon>
        <taxon>Pseudomonadota</taxon>
        <taxon>Alphaproteobacteria</taxon>
        <taxon>Hyphomicrobiales</taxon>
        <taxon>Phyllobacteriaceae</taxon>
        <taxon>Phyllobacterium</taxon>
    </lineage>
</organism>
<dbReference type="EMBL" id="QOZG01000010">
    <property type="protein sequence ID" value="RCS22053.1"/>
    <property type="molecule type" value="Genomic_DNA"/>
</dbReference>
<dbReference type="InterPro" id="IPR036890">
    <property type="entry name" value="HATPase_C_sf"/>
</dbReference>
<feature type="compositionally biased region" description="Polar residues" evidence="1">
    <location>
        <begin position="64"/>
        <end position="74"/>
    </location>
</feature>
<sequence length="74" mass="8261">MSRGELTISVGNHGQPIPKDVHDRLFQPFFRAGVSSGNRLGLDYTSRRKLPAAMRGTSKWGPTRTKQGSSSRYR</sequence>
<protein>
    <submittedName>
        <fullName evidence="2">Sensor histidine kinase</fullName>
    </submittedName>
</protein>
<keyword evidence="3" id="KW-1185">Reference proteome</keyword>
<dbReference type="GO" id="GO:0016301">
    <property type="term" value="F:kinase activity"/>
    <property type="evidence" value="ECO:0007669"/>
    <property type="project" value="UniProtKB-KW"/>
</dbReference>
<gene>
    <name evidence="2" type="ORF">DUT91_20225</name>
</gene>
<evidence type="ECO:0000313" key="3">
    <source>
        <dbReference type="Proteomes" id="UP000253420"/>
    </source>
</evidence>
<comment type="caution">
    <text evidence="2">The sequence shown here is derived from an EMBL/GenBank/DDBJ whole genome shotgun (WGS) entry which is preliminary data.</text>
</comment>
<dbReference type="AlphaFoldDB" id="A0A368K0S6"/>
<dbReference type="Gene3D" id="3.30.565.10">
    <property type="entry name" value="Histidine kinase-like ATPase, C-terminal domain"/>
    <property type="match status" value="1"/>
</dbReference>
<reference evidence="2 3" key="1">
    <citation type="submission" date="2018-07" db="EMBL/GenBank/DDBJ databases">
        <title>The draft genome of Phyllobacterium salinisoli.</title>
        <authorList>
            <person name="Liu L."/>
            <person name="Li L."/>
            <person name="Zhang X."/>
            <person name="Liang L."/>
        </authorList>
    </citation>
    <scope>NUCLEOTIDE SEQUENCE [LARGE SCALE GENOMIC DNA]</scope>
    <source>
        <strain evidence="2 3">LLAN61</strain>
    </source>
</reference>